<comment type="catalytic activity">
    <reaction evidence="2">
        <text>2,5-diamino-6-hydroxy-4-(5-phosphoribosylamino)-pyrimidine + H2O = 2,5,6-triamino-4-hydroxypyrimidine + D-ribose 5-phosphate</text>
        <dbReference type="Rhea" id="RHEA:23436"/>
        <dbReference type="ChEBI" id="CHEBI:15377"/>
        <dbReference type="ChEBI" id="CHEBI:58614"/>
        <dbReference type="ChEBI" id="CHEBI:78346"/>
        <dbReference type="ChEBI" id="CHEBI:137796"/>
    </reaction>
</comment>
<dbReference type="RefSeq" id="WP_250932700.1">
    <property type="nucleotide sequence ID" value="NZ_JAMQBK010000096.1"/>
</dbReference>
<sequence>MPIAAAHVSSPAKVPTPIFPAAEDQILIRKVAEPGGWLSNMSPHPVEYEGQKWWHCEAMFQALRYAANDAEARDEIRRWKSPMRAKMVAKRFRDRHVVAPLSDADVANMRLCLRLKVSRHSDLGRKLIASGERPIVEDCSSRGRRVNNLFWGAVRVPDSDLPMGYAWEGRNWLGRLWMELRQELRSQS</sequence>
<comment type="caution">
    <text evidence="4">The sequence shown here is derived from an EMBL/GenBank/DDBJ whole genome shotgun (WGS) entry which is preliminary data.</text>
</comment>
<dbReference type="EMBL" id="JAMQBK010000096">
    <property type="protein sequence ID" value="MCM2374681.1"/>
    <property type="molecule type" value="Genomic_DNA"/>
</dbReference>
<dbReference type="SUPFAM" id="SSF143990">
    <property type="entry name" value="YbiA-like"/>
    <property type="match status" value="1"/>
</dbReference>
<evidence type="ECO:0000256" key="2">
    <source>
        <dbReference type="ARBA" id="ARBA00000751"/>
    </source>
</evidence>
<dbReference type="CDD" id="cd15457">
    <property type="entry name" value="NADAR"/>
    <property type="match status" value="1"/>
</dbReference>
<dbReference type="Proteomes" id="UP001202961">
    <property type="component" value="Unassembled WGS sequence"/>
</dbReference>
<evidence type="ECO:0000256" key="1">
    <source>
        <dbReference type="ARBA" id="ARBA00000022"/>
    </source>
</evidence>
<gene>
    <name evidence="4" type="ORF">NB063_29005</name>
</gene>
<evidence type="ECO:0000313" key="5">
    <source>
        <dbReference type="Proteomes" id="UP001202961"/>
    </source>
</evidence>
<dbReference type="InterPro" id="IPR012816">
    <property type="entry name" value="NADAR"/>
</dbReference>
<evidence type="ECO:0000313" key="4">
    <source>
        <dbReference type="EMBL" id="MCM2374681.1"/>
    </source>
</evidence>
<accession>A0ABT0UEL1</accession>
<dbReference type="Pfam" id="PF08719">
    <property type="entry name" value="NADAR"/>
    <property type="match status" value="1"/>
</dbReference>
<reference evidence="4 5" key="1">
    <citation type="journal article" date="2022" name="Syst. Appl. Microbiol.">
        <title>Rhodopirellula aestuarii sp. nov., a novel member of the genus Rhodopirellula isolated from brackish sediments collected in the Tagus River estuary, Portugal.</title>
        <authorList>
            <person name="Vitorino I.R."/>
            <person name="Klimek D."/>
            <person name="Calusinska M."/>
            <person name="Lobo-da-Cunha A."/>
            <person name="Vasconcelos V."/>
            <person name="Lage O.M."/>
        </authorList>
    </citation>
    <scope>NUCLEOTIDE SEQUENCE [LARGE SCALE GENOMIC DNA]</scope>
    <source>
        <strain evidence="4 5">ICT_H3.1</strain>
    </source>
</reference>
<feature type="domain" description="NADAR" evidence="3">
    <location>
        <begin position="33"/>
        <end position="185"/>
    </location>
</feature>
<name>A0ABT0UEL1_9BACT</name>
<comment type="catalytic activity">
    <reaction evidence="1">
        <text>5-amino-6-(5-phospho-D-ribosylamino)uracil + H2O = 5,6-diaminouracil + D-ribose 5-phosphate</text>
        <dbReference type="Rhea" id="RHEA:55020"/>
        <dbReference type="ChEBI" id="CHEBI:15377"/>
        <dbReference type="ChEBI" id="CHEBI:46252"/>
        <dbReference type="ChEBI" id="CHEBI:58453"/>
        <dbReference type="ChEBI" id="CHEBI:78346"/>
    </reaction>
</comment>
<protein>
    <submittedName>
        <fullName evidence="4">NADAR family protein</fullName>
    </submittedName>
</protein>
<dbReference type="InterPro" id="IPR037238">
    <property type="entry name" value="YbiA-like_sf"/>
</dbReference>
<evidence type="ECO:0000259" key="3">
    <source>
        <dbReference type="Pfam" id="PF08719"/>
    </source>
</evidence>
<organism evidence="4 5">
    <name type="scientific">Aporhodopirellula aestuarii</name>
    <dbReference type="NCBI Taxonomy" id="2950107"/>
    <lineage>
        <taxon>Bacteria</taxon>
        <taxon>Pseudomonadati</taxon>
        <taxon>Planctomycetota</taxon>
        <taxon>Planctomycetia</taxon>
        <taxon>Pirellulales</taxon>
        <taxon>Pirellulaceae</taxon>
        <taxon>Aporhodopirellula</taxon>
    </lineage>
</organism>
<dbReference type="Gene3D" id="1.10.357.40">
    <property type="entry name" value="YbiA-like"/>
    <property type="match status" value="1"/>
</dbReference>
<proteinExistence type="predicted"/>
<keyword evidence="5" id="KW-1185">Reference proteome</keyword>